<keyword evidence="2 13" id="KW-0963">Cytoplasm</keyword>
<dbReference type="Pfam" id="PF02075">
    <property type="entry name" value="RuvC"/>
    <property type="match status" value="1"/>
</dbReference>
<dbReference type="InterPro" id="IPR012337">
    <property type="entry name" value="RNaseH-like_sf"/>
</dbReference>
<keyword evidence="4 13" id="KW-0479">Metal-binding</keyword>
<keyword evidence="3 13" id="KW-0540">Nuclease</keyword>
<dbReference type="EC" id="3.1.21.10" evidence="13 14"/>
<dbReference type="Gene3D" id="3.30.420.10">
    <property type="entry name" value="Ribonuclease H-like superfamily/Ribonuclease H"/>
    <property type="match status" value="1"/>
</dbReference>
<dbReference type="GO" id="GO:0005737">
    <property type="term" value="C:cytoplasm"/>
    <property type="evidence" value="ECO:0007669"/>
    <property type="project" value="UniProtKB-SubCell"/>
</dbReference>
<comment type="subcellular location">
    <subcellularLocation>
        <location evidence="13">Cytoplasm</location>
    </subcellularLocation>
</comment>
<dbReference type="NCBIfam" id="TIGR00228">
    <property type="entry name" value="ruvC"/>
    <property type="match status" value="1"/>
</dbReference>
<evidence type="ECO:0000256" key="13">
    <source>
        <dbReference type="HAMAP-Rule" id="MF_00034"/>
    </source>
</evidence>
<comment type="function">
    <text evidence="13">The RuvA-RuvB-RuvC complex processes Holliday junction (HJ) DNA during genetic recombination and DNA repair. Endonuclease that resolves HJ intermediates. Cleaves cruciform DNA by making single-stranded nicks across the HJ at symmetrical positions within the homologous arms, yielding a 5'-phosphate and a 3'-hydroxyl group; requires a central core of homology in the junction. The consensus cleavage sequence is 5'-(A/T)TT(C/G)-3'. Cleavage occurs on the 3'-side of the TT dinucleotide at the point of strand exchange. HJ branch migration catalyzed by RuvA-RuvB allows RuvC to scan DNA until it finds its consensus sequence, where it cleaves and resolves the cruciform DNA.</text>
</comment>
<evidence type="ECO:0000256" key="8">
    <source>
        <dbReference type="ARBA" id="ARBA00022842"/>
    </source>
</evidence>
<dbReference type="AlphaFoldDB" id="A0A496PLD1"/>
<evidence type="ECO:0000256" key="1">
    <source>
        <dbReference type="ARBA" id="ARBA00009518"/>
    </source>
</evidence>
<dbReference type="GO" id="GO:0006310">
    <property type="term" value="P:DNA recombination"/>
    <property type="evidence" value="ECO:0007669"/>
    <property type="project" value="UniProtKB-UniRule"/>
</dbReference>
<keyword evidence="11 13" id="KW-0234">DNA repair</keyword>
<proteinExistence type="inferred from homology"/>
<feature type="binding site" evidence="13">
    <location>
        <position position="70"/>
    </location>
    <ligand>
        <name>Mg(2+)</name>
        <dbReference type="ChEBI" id="CHEBI:18420"/>
        <label>2</label>
    </ligand>
</feature>
<keyword evidence="9 13" id="KW-0238">DNA-binding</keyword>
<evidence type="ECO:0000256" key="4">
    <source>
        <dbReference type="ARBA" id="ARBA00022723"/>
    </source>
</evidence>
<dbReference type="InterPro" id="IPR036397">
    <property type="entry name" value="RNaseH_sf"/>
</dbReference>
<keyword evidence="8 13" id="KW-0460">Magnesium</keyword>
<evidence type="ECO:0000256" key="10">
    <source>
        <dbReference type="ARBA" id="ARBA00023172"/>
    </source>
</evidence>
<evidence type="ECO:0000256" key="11">
    <source>
        <dbReference type="ARBA" id="ARBA00023204"/>
    </source>
</evidence>
<evidence type="ECO:0000256" key="2">
    <source>
        <dbReference type="ARBA" id="ARBA00022490"/>
    </source>
</evidence>
<dbReference type="RefSeq" id="WP_121484549.1">
    <property type="nucleotide sequence ID" value="NZ_QQXL01000002.1"/>
</dbReference>
<feature type="active site" evidence="13">
    <location>
        <position position="143"/>
    </location>
</feature>
<comment type="similarity">
    <text evidence="1 13">Belongs to the RuvC family.</text>
</comment>
<sequence length="210" mass="21672">MPLRVVGVDPGLTRCGLSAVDVERNRSAQLVAVKVVGTASSEPLDQRILAIADAIDEWLDTHRPDAVAIERVFTYTNVSTVMGTAQATGVVIAAAARRNIPVALHTPTEVKAAVTGDGRADKATITAMVTRILKLDAPPKPADAADAIAIALAHAWRGAAPGSLAAASSGAQSGMTAAQRAWAQAQAKAGSTGKRAEEARLRALVKRSAR</sequence>
<evidence type="ECO:0000313" key="15">
    <source>
        <dbReference type="EMBL" id="RKW71215.1"/>
    </source>
</evidence>
<dbReference type="GO" id="GO:0000287">
    <property type="term" value="F:magnesium ion binding"/>
    <property type="evidence" value="ECO:0007669"/>
    <property type="project" value="UniProtKB-UniRule"/>
</dbReference>
<feature type="binding site" evidence="13">
    <location>
        <position position="9"/>
    </location>
    <ligand>
        <name>Mg(2+)</name>
        <dbReference type="ChEBI" id="CHEBI:18420"/>
        <label>1</label>
    </ligand>
</feature>
<evidence type="ECO:0000256" key="6">
    <source>
        <dbReference type="ARBA" id="ARBA00022763"/>
    </source>
</evidence>
<evidence type="ECO:0000256" key="7">
    <source>
        <dbReference type="ARBA" id="ARBA00022801"/>
    </source>
</evidence>
<gene>
    <name evidence="13" type="primary">ruvC</name>
    <name evidence="15" type="ORF">DWQ67_05375</name>
</gene>
<evidence type="ECO:0000313" key="16">
    <source>
        <dbReference type="Proteomes" id="UP000273119"/>
    </source>
</evidence>
<dbReference type="PANTHER" id="PTHR30194:SF3">
    <property type="entry name" value="CROSSOVER JUNCTION ENDODEOXYRIBONUCLEASE RUVC"/>
    <property type="match status" value="1"/>
</dbReference>
<evidence type="ECO:0000256" key="5">
    <source>
        <dbReference type="ARBA" id="ARBA00022759"/>
    </source>
</evidence>
<reference evidence="15 16" key="1">
    <citation type="submission" date="2018-07" db="EMBL/GenBank/DDBJ databases">
        <title>Arthrobacter sp. nov., isolated from raw cow's milk with high bacterial count.</title>
        <authorList>
            <person name="Hahne J."/>
            <person name="Isele D."/>
            <person name="Lipski A."/>
        </authorList>
    </citation>
    <scope>NUCLEOTIDE SEQUENCE [LARGE SCALE GENOMIC DNA]</scope>
    <source>
        <strain evidence="15 16">JZ R-183</strain>
    </source>
</reference>
<dbReference type="PRINTS" id="PR00696">
    <property type="entry name" value="RSOLVASERUVC"/>
</dbReference>
<name>A0A496PLD1_9MICC</name>
<keyword evidence="10 13" id="KW-0233">DNA recombination</keyword>
<evidence type="ECO:0000256" key="14">
    <source>
        <dbReference type="NCBIfam" id="TIGR00228"/>
    </source>
</evidence>
<dbReference type="EMBL" id="QQXL01000002">
    <property type="protein sequence ID" value="RKW71215.1"/>
    <property type="molecule type" value="Genomic_DNA"/>
</dbReference>
<keyword evidence="5 13" id="KW-0255">Endonuclease</keyword>
<dbReference type="CDD" id="cd16962">
    <property type="entry name" value="RuvC"/>
    <property type="match status" value="1"/>
</dbReference>
<accession>A0A496PLD1</accession>
<keyword evidence="7 13" id="KW-0378">Hydrolase</keyword>
<evidence type="ECO:0000256" key="9">
    <source>
        <dbReference type="ARBA" id="ARBA00023125"/>
    </source>
</evidence>
<comment type="cofactor">
    <cofactor evidence="13">
        <name>Mg(2+)</name>
        <dbReference type="ChEBI" id="CHEBI:18420"/>
    </cofactor>
    <text evidence="13">Binds 2 Mg(2+) ion per subunit.</text>
</comment>
<dbReference type="SUPFAM" id="SSF53098">
    <property type="entry name" value="Ribonuclease H-like"/>
    <property type="match status" value="1"/>
</dbReference>
<evidence type="ECO:0000256" key="3">
    <source>
        <dbReference type="ARBA" id="ARBA00022722"/>
    </source>
</evidence>
<comment type="caution">
    <text evidence="15">The sequence shown here is derived from an EMBL/GenBank/DDBJ whole genome shotgun (WGS) entry which is preliminary data.</text>
</comment>
<feature type="active site" evidence="13">
    <location>
        <position position="9"/>
    </location>
</feature>
<protein>
    <recommendedName>
        <fullName evidence="13 14">Crossover junction endodeoxyribonuclease RuvC</fullName>
        <ecNumber evidence="13 14">3.1.21.10</ecNumber>
    </recommendedName>
    <alternativeName>
        <fullName evidence="13">Holliday junction nuclease RuvC</fullName>
    </alternativeName>
    <alternativeName>
        <fullName evidence="13">Holliday junction resolvase RuvC</fullName>
    </alternativeName>
</protein>
<feature type="active site" evidence="13">
    <location>
        <position position="70"/>
    </location>
</feature>
<keyword evidence="6 13" id="KW-0227">DNA damage</keyword>
<evidence type="ECO:0000256" key="12">
    <source>
        <dbReference type="ARBA" id="ARBA00029354"/>
    </source>
</evidence>
<feature type="binding site" evidence="13">
    <location>
        <position position="143"/>
    </location>
    <ligand>
        <name>Mg(2+)</name>
        <dbReference type="ChEBI" id="CHEBI:18420"/>
        <label>1</label>
    </ligand>
</feature>
<organism evidence="15 16">
    <name type="scientific">Galactobacter caseinivorans</name>
    <dbReference type="NCBI Taxonomy" id="2676123"/>
    <lineage>
        <taxon>Bacteria</taxon>
        <taxon>Bacillati</taxon>
        <taxon>Actinomycetota</taxon>
        <taxon>Actinomycetes</taxon>
        <taxon>Micrococcales</taxon>
        <taxon>Micrococcaceae</taxon>
        <taxon>Galactobacter</taxon>
    </lineage>
</organism>
<dbReference type="GO" id="GO:0003677">
    <property type="term" value="F:DNA binding"/>
    <property type="evidence" value="ECO:0007669"/>
    <property type="project" value="UniProtKB-KW"/>
</dbReference>
<comment type="subunit">
    <text evidence="13">Homodimer which binds Holliday junction (HJ) DNA. The HJ becomes 2-fold symmetrical on binding to RuvC with unstacked arms; it has a different conformation from HJ DNA in complex with RuvA. In the full resolvosome a probable DNA-RuvA(4)-RuvB(12)-RuvC(2) complex forms which resolves the HJ.</text>
</comment>
<dbReference type="InterPro" id="IPR002176">
    <property type="entry name" value="X-over_junc_endoDNase_RuvC"/>
</dbReference>
<dbReference type="PANTHER" id="PTHR30194">
    <property type="entry name" value="CROSSOVER JUNCTION ENDODEOXYRIBONUCLEASE RUVC"/>
    <property type="match status" value="1"/>
</dbReference>
<dbReference type="FunFam" id="3.30.420.10:FF:000002">
    <property type="entry name" value="Crossover junction endodeoxyribonuclease RuvC"/>
    <property type="match status" value="1"/>
</dbReference>
<dbReference type="Proteomes" id="UP000273119">
    <property type="component" value="Unassembled WGS sequence"/>
</dbReference>
<dbReference type="GO" id="GO:0008821">
    <property type="term" value="F:crossover junction DNA endonuclease activity"/>
    <property type="evidence" value="ECO:0007669"/>
    <property type="project" value="UniProtKB-UniRule"/>
</dbReference>
<dbReference type="GO" id="GO:0048476">
    <property type="term" value="C:Holliday junction resolvase complex"/>
    <property type="evidence" value="ECO:0007669"/>
    <property type="project" value="UniProtKB-UniRule"/>
</dbReference>
<dbReference type="HAMAP" id="MF_00034">
    <property type="entry name" value="RuvC"/>
    <property type="match status" value="1"/>
</dbReference>
<dbReference type="GO" id="GO:0006281">
    <property type="term" value="P:DNA repair"/>
    <property type="evidence" value="ECO:0007669"/>
    <property type="project" value="UniProtKB-UniRule"/>
</dbReference>
<keyword evidence="16" id="KW-1185">Reference proteome</keyword>
<comment type="catalytic activity">
    <reaction evidence="12 13">
        <text>Endonucleolytic cleavage at a junction such as a reciprocal single-stranded crossover between two homologous DNA duplexes (Holliday junction).</text>
        <dbReference type="EC" id="3.1.21.10"/>
    </reaction>
</comment>